<organism evidence="1 2">
    <name type="scientific">Mycobacterium lepromatosis</name>
    <dbReference type="NCBI Taxonomy" id="480418"/>
    <lineage>
        <taxon>Bacteria</taxon>
        <taxon>Bacillati</taxon>
        <taxon>Actinomycetota</taxon>
        <taxon>Actinomycetes</taxon>
        <taxon>Mycobacteriales</taxon>
        <taxon>Mycobacteriaceae</taxon>
        <taxon>Mycobacterium</taxon>
    </lineage>
</organism>
<dbReference type="PATRIC" id="fig|480418.6.peg.2248"/>
<evidence type="ECO:0000313" key="2">
    <source>
        <dbReference type="Proteomes" id="UP000053699"/>
    </source>
</evidence>
<sequence>MPAGNILMAGGVDANVRLSVLISFRCAQISRLGMRLVVAVQPKQTTKPVDFHSLPGRRRPQHVVCWCHQPAVLITYLAVADHRTEPLGTLGAVSERAHIVSSV</sequence>
<dbReference type="AlphaFoldDB" id="A0A0F4ERS4"/>
<comment type="caution">
    <text evidence="1">The sequence shown here is derived from an EMBL/GenBank/DDBJ whole genome shotgun (WGS) entry which is preliminary data.</text>
</comment>
<keyword evidence="2" id="KW-1185">Reference proteome</keyword>
<accession>A0A0F4ERS4</accession>
<name>A0A0F4ERS4_9MYCO</name>
<gene>
    <name evidence="1" type="ORF">MLPM_1106</name>
</gene>
<dbReference type="EMBL" id="JRPY01000044">
    <property type="protein sequence ID" value="KJX75292.1"/>
    <property type="molecule type" value="Genomic_DNA"/>
</dbReference>
<protein>
    <submittedName>
        <fullName evidence="1">Uncharacterized protein</fullName>
    </submittedName>
</protein>
<reference evidence="1 2" key="1">
    <citation type="journal article" date="2015" name="Proc. Natl. Acad. Sci. U.S.A.">
        <title>Insight into the evolution and origin of leprosy bacilli from the genome sequence of Mycobacterium lepromatosis.</title>
        <authorList>
            <person name="Singh P."/>
            <person name="Benjak A."/>
            <person name="Schuenemann V.J."/>
            <person name="Herbig A."/>
            <person name="Avanzi C."/>
            <person name="Busso P."/>
            <person name="Nieselt K."/>
            <person name="Krause J."/>
            <person name="Vera-Cabrera L."/>
            <person name="Cole S.T."/>
        </authorList>
    </citation>
    <scope>NUCLEOTIDE SEQUENCE [LARGE SCALE GENOMIC DNA]</scope>
    <source>
        <strain evidence="1 2">Mx1-22A</strain>
    </source>
</reference>
<dbReference type="Proteomes" id="UP000053699">
    <property type="component" value="Unassembled WGS sequence"/>
</dbReference>
<proteinExistence type="predicted"/>
<evidence type="ECO:0000313" key="1">
    <source>
        <dbReference type="EMBL" id="KJX75292.1"/>
    </source>
</evidence>